<dbReference type="EMBL" id="BBYR01000039">
    <property type="protein sequence ID" value="GAP36805.1"/>
    <property type="molecule type" value="Genomic_DNA"/>
</dbReference>
<keyword evidence="6 11" id="KW-0548">Nucleotidyltransferase</keyword>
<evidence type="ECO:0000313" key="14">
    <source>
        <dbReference type="Proteomes" id="UP000037660"/>
    </source>
</evidence>
<dbReference type="NCBIfam" id="TIGR00125">
    <property type="entry name" value="cyt_tran_rel"/>
    <property type="match status" value="1"/>
</dbReference>
<dbReference type="InterPro" id="IPR004821">
    <property type="entry name" value="Cyt_trans-like"/>
</dbReference>
<evidence type="ECO:0000256" key="8">
    <source>
        <dbReference type="ARBA" id="ARBA00022840"/>
    </source>
</evidence>
<reference evidence="13 14" key="2">
    <citation type="journal article" date="2016" name="Science">
        <title>A bacterium that degrades and assimilates poly(ethylene terephthalate).</title>
        <authorList>
            <person name="Yoshida S."/>
            <person name="Hiraga K."/>
            <person name="Takehana T."/>
            <person name="Taniguchi I."/>
            <person name="Yamaji H."/>
            <person name="Maeda Y."/>
            <person name="Toyohara K."/>
            <person name="Miyamoto K."/>
            <person name="Kimura Y."/>
            <person name="Oda K."/>
        </authorList>
    </citation>
    <scope>NUCLEOTIDE SEQUENCE [LARGE SCALE GENOMIC DNA]</scope>
    <source>
        <strain evidence="14">NBRC 110686 / TISTR 2288 / 201-F6</strain>
    </source>
</reference>
<evidence type="ECO:0000256" key="1">
    <source>
        <dbReference type="ARBA" id="ARBA00002324"/>
    </source>
</evidence>
<evidence type="ECO:0000259" key="12">
    <source>
        <dbReference type="Pfam" id="PF01467"/>
    </source>
</evidence>
<evidence type="ECO:0000256" key="6">
    <source>
        <dbReference type="ARBA" id="ARBA00022695"/>
    </source>
</evidence>
<dbReference type="HAMAP" id="MF_00244">
    <property type="entry name" value="NaMN_adenylyltr"/>
    <property type="match status" value="1"/>
</dbReference>
<dbReference type="GO" id="GO:0004515">
    <property type="term" value="F:nicotinate-nucleotide adenylyltransferase activity"/>
    <property type="evidence" value="ECO:0007669"/>
    <property type="project" value="UniProtKB-UniRule"/>
</dbReference>
<protein>
    <recommendedName>
        <fullName evidence="11">Probable nicotinate-nucleotide adenylyltransferase</fullName>
        <ecNumber evidence="11">2.7.7.18</ecNumber>
    </recommendedName>
    <alternativeName>
        <fullName evidence="11">Deamido-NAD(+) diphosphorylase</fullName>
    </alternativeName>
    <alternativeName>
        <fullName evidence="11">Deamido-NAD(+) pyrophosphorylase</fullName>
    </alternativeName>
    <alternativeName>
        <fullName evidence="11">Nicotinate mononucleotide adenylyltransferase</fullName>
        <shortName evidence="11">NaMN adenylyltransferase</shortName>
    </alternativeName>
</protein>
<keyword evidence="5 11" id="KW-0808">Transferase</keyword>
<evidence type="ECO:0000256" key="4">
    <source>
        <dbReference type="ARBA" id="ARBA00022642"/>
    </source>
</evidence>
<evidence type="ECO:0000256" key="5">
    <source>
        <dbReference type="ARBA" id="ARBA00022679"/>
    </source>
</evidence>
<reference evidence="14" key="1">
    <citation type="submission" date="2015-07" db="EMBL/GenBank/DDBJ databases">
        <title>Discovery of a poly(ethylene terephthalate assimilation.</title>
        <authorList>
            <person name="Yoshida S."/>
            <person name="Hiraga K."/>
            <person name="Takehana T."/>
            <person name="Taniguchi I."/>
            <person name="Yamaji H."/>
            <person name="Maeda Y."/>
            <person name="Toyohara K."/>
            <person name="Miyamoto K."/>
            <person name="Kimura Y."/>
            <person name="Oda K."/>
        </authorList>
    </citation>
    <scope>NUCLEOTIDE SEQUENCE [LARGE SCALE GENOMIC DNA]</scope>
    <source>
        <strain evidence="14">NBRC 110686 / TISTR 2288 / 201-F6</strain>
    </source>
</reference>
<feature type="domain" description="Cytidyltransferase-like" evidence="12">
    <location>
        <begin position="16"/>
        <end position="187"/>
    </location>
</feature>
<evidence type="ECO:0000256" key="11">
    <source>
        <dbReference type="HAMAP-Rule" id="MF_00244"/>
    </source>
</evidence>
<dbReference type="Pfam" id="PF01467">
    <property type="entry name" value="CTP_transf_like"/>
    <property type="match status" value="1"/>
</dbReference>
<evidence type="ECO:0000256" key="9">
    <source>
        <dbReference type="ARBA" id="ARBA00023027"/>
    </source>
</evidence>
<dbReference type="EC" id="2.7.7.18" evidence="11"/>
<dbReference type="NCBIfam" id="TIGR00482">
    <property type="entry name" value="nicotinate (nicotinamide) nucleotide adenylyltransferase"/>
    <property type="match status" value="1"/>
</dbReference>
<dbReference type="PANTHER" id="PTHR39321:SF3">
    <property type="entry name" value="PHOSPHOPANTETHEINE ADENYLYLTRANSFERASE"/>
    <property type="match status" value="1"/>
</dbReference>
<dbReference type="InterPro" id="IPR014729">
    <property type="entry name" value="Rossmann-like_a/b/a_fold"/>
</dbReference>
<dbReference type="Gene3D" id="3.40.50.620">
    <property type="entry name" value="HUPs"/>
    <property type="match status" value="1"/>
</dbReference>
<keyword evidence="9 11" id="KW-0520">NAD</keyword>
<evidence type="ECO:0000256" key="7">
    <source>
        <dbReference type="ARBA" id="ARBA00022741"/>
    </source>
</evidence>
<keyword evidence="14" id="KW-1185">Reference proteome</keyword>
<evidence type="ECO:0000256" key="2">
    <source>
        <dbReference type="ARBA" id="ARBA00005019"/>
    </source>
</evidence>
<comment type="caution">
    <text evidence="13">The sequence shown here is derived from an EMBL/GenBank/DDBJ whole genome shotgun (WGS) entry which is preliminary data.</text>
</comment>
<dbReference type="GO" id="GO:0005524">
    <property type="term" value="F:ATP binding"/>
    <property type="evidence" value="ECO:0007669"/>
    <property type="project" value="UniProtKB-KW"/>
</dbReference>
<name>A0A0K8P3K2_PISS1</name>
<accession>A0A0K8P3K2</accession>
<dbReference type="RefSeq" id="WP_231638148.1">
    <property type="nucleotide sequence ID" value="NZ_BBYR01000039.1"/>
</dbReference>
<organism evidence="13 14">
    <name type="scientific">Piscinibacter sakaiensis</name>
    <name type="common">Ideonella sakaiensis</name>
    <dbReference type="NCBI Taxonomy" id="1547922"/>
    <lineage>
        <taxon>Bacteria</taxon>
        <taxon>Pseudomonadati</taxon>
        <taxon>Pseudomonadota</taxon>
        <taxon>Betaproteobacteria</taxon>
        <taxon>Burkholderiales</taxon>
        <taxon>Sphaerotilaceae</taxon>
        <taxon>Piscinibacter</taxon>
    </lineage>
</organism>
<comment type="function">
    <text evidence="1 11">Catalyzes the reversible adenylation of nicotinate mononucleotide (NaMN) to nicotinic acid adenine dinucleotide (NaAD).</text>
</comment>
<dbReference type="CDD" id="cd02165">
    <property type="entry name" value="NMNAT"/>
    <property type="match status" value="1"/>
</dbReference>
<keyword evidence="8 11" id="KW-0067">ATP-binding</keyword>
<dbReference type="InterPro" id="IPR005248">
    <property type="entry name" value="NadD/NMNAT"/>
</dbReference>
<dbReference type="AlphaFoldDB" id="A0A0K8P3K2"/>
<comment type="catalytic activity">
    <reaction evidence="10 11">
        <text>nicotinate beta-D-ribonucleotide + ATP + H(+) = deamido-NAD(+) + diphosphate</text>
        <dbReference type="Rhea" id="RHEA:22860"/>
        <dbReference type="ChEBI" id="CHEBI:15378"/>
        <dbReference type="ChEBI" id="CHEBI:30616"/>
        <dbReference type="ChEBI" id="CHEBI:33019"/>
        <dbReference type="ChEBI" id="CHEBI:57502"/>
        <dbReference type="ChEBI" id="CHEBI:58437"/>
        <dbReference type="EC" id="2.7.7.18"/>
    </reaction>
</comment>
<keyword evidence="4 11" id="KW-0662">Pyridine nucleotide biosynthesis</keyword>
<evidence type="ECO:0000256" key="10">
    <source>
        <dbReference type="ARBA" id="ARBA00048721"/>
    </source>
</evidence>
<dbReference type="SUPFAM" id="SSF52374">
    <property type="entry name" value="Nucleotidylyl transferase"/>
    <property type="match status" value="1"/>
</dbReference>
<evidence type="ECO:0000313" key="13">
    <source>
        <dbReference type="EMBL" id="GAP36805.1"/>
    </source>
</evidence>
<dbReference type="PANTHER" id="PTHR39321">
    <property type="entry name" value="NICOTINATE-NUCLEOTIDE ADENYLYLTRANSFERASE-RELATED"/>
    <property type="match status" value="1"/>
</dbReference>
<comment type="pathway">
    <text evidence="2 11">Cofactor biosynthesis; NAD(+) biosynthesis; deamido-NAD(+) from nicotinate D-ribonucleotide: step 1/1.</text>
</comment>
<evidence type="ECO:0000256" key="3">
    <source>
        <dbReference type="ARBA" id="ARBA00009014"/>
    </source>
</evidence>
<dbReference type="STRING" id="1547922.ISF6_2645"/>
<gene>
    <name evidence="11" type="primary">nadD</name>
    <name evidence="13" type="ORF">ISF6_2645</name>
</gene>
<dbReference type="GO" id="GO:0009435">
    <property type="term" value="P:NAD+ biosynthetic process"/>
    <property type="evidence" value="ECO:0007669"/>
    <property type="project" value="UniProtKB-UniRule"/>
</dbReference>
<comment type="similarity">
    <text evidence="3 11">Belongs to the NadD family.</text>
</comment>
<proteinExistence type="inferred from homology"/>
<keyword evidence="7 11" id="KW-0547">Nucleotide-binding</keyword>
<dbReference type="UniPathway" id="UPA00253">
    <property type="reaction ID" value="UER00332"/>
</dbReference>
<dbReference type="Proteomes" id="UP000037660">
    <property type="component" value="Unassembled WGS sequence"/>
</dbReference>
<sequence length="225" mass="24446">MSLAAGPAAAGARCGLYGGSFDPVHRAHLALARSALADLALDQLRWVPAGRPWQKPDRLAPPEDRLAMLRLAVADPDAGDPRFVVDDLEIRRHGPSYTIDTVEALQAAHPGTAWVLLIGEDQWRRLPTWHRWRELLARVTLAVARRPADEAAPAAASEPLPPALADHPVQWLSMPPWPLSATALRQRIAAGRPLDGMVVPAVARYIESRRLYRDAVPPGPNPSGS</sequence>